<keyword evidence="2" id="KW-1185">Reference proteome</keyword>
<sequence>MFYADQDITSYAKMNVARGSQLVIDTNNIVGWANGDPWPGNQKSSSMLYIYGKELRTFVVAGGTGSFTINPGPASAQPYTQVVPGYEQMSGVSNINIVAIAYGLGEIKSRSVYQNIYNAIRNSGGRWQYTNENFQQDTWVGIGKTCVIWYRNLDNGSYLVANPAQIEAPQAQTAPEGAAASEEYVPGFSPGDVRK</sequence>
<evidence type="ECO:0000313" key="1">
    <source>
        <dbReference type="EMBL" id="KZM24234.1"/>
    </source>
</evidence>
<protein>
    <submittedName>
        <fullName evidence="1">Uncharacterized protein</fullName>
    </submittedName>
</protein>
<dbReference type="EMBL" id="JYNV01000169">
    <property type="protein sequence ID" value="KZM24234.1"/>
    <property type="molecule type" value="Genomic_DNA"/>
</dbReference>
<dbReference type="Proteomes" id="UP000076837">
    <property type="component" value="Unassembled WGS sequence"/>
</dbReference>
<name>A0A163FAU3_DIDRA</name>
<gene>
    <name evidence="1" type="ORF">ST47_g4625</name>
</gene>
<dbReference type="AlphaFoldDB" id="A0A163FAU3"/>
<proteinExistence type="predicted"/>
<organism evidence="1 2">
    <name type="scientific">Didymella rabiei</name>
    <name type="common">Chickpea ascochyta blight fungus</name>
    <name type="synonym">Mycosphaerella rabiei</name>
    <dbReference type="NCBI Taxonomy" id="5454"/>
    <lineage>
        <taxon>Eukaryota</taxon>
        <taxon>Fungi</taxon>
        <taxon>Dikarya</taxon>
        <taxon>Ascomycota</taxon>
        <taxon>Pezizomycotina</taxon>
        <taxon>Dothideomycetes</taxon>
        <taxon>Pleosporomycetidae</taxon>
        <taxon>Pleosporales</taxon>
        <taxon>Pleosporineae</taxon>
        <taxon>Didymellaceae</taxon>
        <taxon>Ascochyta</taxon>
    </lineage>
</organism>
<dbReference type="OrthoDB" id="160645at2759"/>
<comment type="caution">
    <text evidence="1">The sequence shown here is derived from an EMBL/GenBank/DDBJ whole genome shotgun (WGS) entry which is preliminary data.</text>
</comment>
<evidence type="ECO:0000313" key="2">
    <source>
        <dbReference type="Proteomes" id="UP000076837"/>
    </source>
</evidence>
<accession>A0A163FAU3</accession>
<reference evidence="1 2" key="1">
    <citation type="journal article" date="2016" name="Sci. Rep.">
        <title>Draft genome sequencing and secretome analysis of fungal phytopathogen Ascochyta rabiei provides insight into the necrotrophic effector repertoire.</title>
        <authorList>
            <person name="Verma S."/>
            <person name="Gazara R.K."/>
            <person name="Nizam S."/>
            <person name="Parween S."/>
            <person name="Chattopadhyay D."/>
            <person name="Verma P.K."/>
        </authorList>
    </citation>
    <scope>NUCLEOTIDE SEQUENCE [LARGE SCALE GENOMIC DNA]</scope>
    <source>
        <strain evidence="1 2">ArDII</strain>
    </source>
</reference>